<sequence>MYNLMLNLIINKYYSAMEEAVKKLKVFFAIDDLTQEQLVELVELAREKYEVKKEEKLVEKQVETVNTNVETKAEEVKTEVTQ</sequence>
<protein>
    <submittedName>
        <fullName evidence="1">Uncharacterized protein</fullName>
    </submittedName>
</protein>
<keyword evidence="2" id="KW-1185">Reference proteome</keyword>
<accession>A0ABS7AIG7</accession>
<proteinExistence type="predicted"/>
<reference evidence="1 2" key="1">
    <citation type="submission" date="2021-07" db="EMBL/GenBank/DDBJ databases">
        <title>Clostridium weizhouense sp. nov., an anaerobic bacterium isolated from activated sludge of Petroleum wastewater.</title>
        <authorList>
            <person name="Li Q."/>
        </authorList>
    </citation>
    <scope>NUCLEOTIDE SEQUENCE [LARGE SCALE GENOMIC DNA]</scope>
    <source>
        <strain evidence="1 2">YB-6</strain>
    </source>
</reference>
<name>A0ABS7AIG7_9CLOT</name>
<comment type="caution">
    <text evidence="1">The sequence shown here is derived from an EMBL/GenBank/DDBJ whole genome shotgun (WGS) entry which is preliminary data.</text>
</comment>
<dbReference type="RefSeq" id="WP_219777537.1">
    <property type="nucleotide sequence ID" value="NZ_JAHXPT010000001.1"/>
</dbReference>
<dbReference type="EMBL" id="JAHXPT010000001">
    <property type="protein sequence ID" value="MBW6408467.1"/>
    <property type="molecule type" value="Genomic_DNA"/>
</dbReference>
<dbReference type="Proteomes" id="UP001519921">
    <property type="component" value="Unassembled WGS sequence"/>
</dbReference>
<organism evidence="1 2">
    <name type="scientific">Clostridium weizhouense</name>
    <dbReference type="NCBI Taxonomy" id="2859781"/>
    <lineage>
        <taxon>Bacteria</taxon>
        <taxon>Bacillati</taxon>
        <taxon>Bacillota</taxon>
        <taxon>Clostridia</taxon>
        <taxon>Eubacteriales</taxon>
        <taxon>Clostridiaceae</taxon>
        <taxon>Clostridium</taxon>
    </lineage>
</organism>
<evidence type="ECO:0000313" key="2">
    <source>
        <dbReference type="Proteomes" id="UP001519921"/>
    </source>
</evidence>
<evidence type="ECO:0000313" key="1">
    <source>
        <dbReference type="EMBL" id="MBW6408467.1"/>
    </source>
</evidence>
<gene>
    <name evidence="1" type="ORF">KYD98_00005</name>
</gene>